<dbReference type="InterPro" id="IPR009071">
    <property type="entry name" value="HMG_box_dom"/>
</dbReference>
<dbReference type="OrthoDB" id="3213154at2759"/>
<dbReference type="WBParaSite" id="BXY_0708400.1">
    <property type="protein sequence ID" value="BXY_0708400.1"/>
    <property type="gene ID" value="BXY_0708400"/>
</dbReference>
<evidence type="ECO:0000313" key="6">
    <source>
        <dbReference type="Proteomes" id="UP000659654"/>
    </source>
</evidence>
<keyword evidence="1" id="KW-0539">Nucleus</keyword>
<dbReference type="GO" id="GO:0003677">
    <property type="term" value="F:DNA binding"/>
    <property type="evidence" value="ECO:0007669"/>
    <property type="project" value="UniProtKB-UniRule"/>
</dbReference>
<dbReference type="InterPro" id="IPR036910">
    <property type="entry name" value="HMG_box_dom_sf"/>
</dbReference>
<evidence type="ECO:0000313" key="4">
    <source>
        <dbReference type="EMBL" id="CAG9114895.1"/>
    </source>
</evidence>
<name>A0A1I7S255_BURXY</name>
<evidence type="ECO:0000313" key="3">
    <source>
        <dbReference type="EMBL" id="CAD5225662.1"/>
    </source>
</evidence>
<dbReference type="PROSITE" id="PS50118">
    <property type="entry name" value="HMG_BOX_2"/>
    <property type="match status" value="1"/>
</dbReference>
<dbReference type="Gene3D" id="1.10.30.10">
    <property type="entry name" value="High mobility group box domain"/>
    <property type="match status" value="1"/>
</dbReference>
<dbReference type="Pfam" id="PF09011">
    <property type="entry name" value="HMG_box_2"/>
    <property type="match status" value="1"/>
</dbReference>
<dbReference type="SUPFAM" id="SSF47095">
    <property type="entry name" value="HMG-box"/>
    <property type="match status" value="1"/>
</dbReference>
<dbReference type="eggNOG" id="KOG0381">
    <property type="taxonomic scope" value="Eukaryota"/>
</dbReference>
<dbReference type="SMART" id="SM00398">
    <property type="entry name" value="HMG"/>
    <property type="match status" value="2"/>
</dbReference>
<reference evidence="7" key="1">
    <citation type="submission" date="2016-11" db="UniProtKB">
        <authorList>
            <consortium name="WormBaseParasite"/>
        </authorList>
    </citation>
    <scope>IDENTIFICATION</scope>
</reference>
<organism evidence="5 7">
    <name type="scientific">Bursaphelenchus xylophilus</name>
    <name type="common">Pinewood nematode worm</name>
    <name type="synonym">Aphelenchoides xylophilus</name>
    <dbReference type="NCBI Taxonomy" id="6326"/>
    <lineage>
        <taxon>Eukaryota</taxon>
        <taxon>Metazoa</taxon>
        <taxon>Ecdysozoa</taxon>
        <taxon>Nematoda</taxon>
        <taxon>Chromadorea</taxon>
        <taxon>Rhabditida</taxon>
        <taxon>Tylenchina</taxon>
        <taxon>Tylenchomorpha</taxon>
        <taxon>Aphelenchoidea</taxon>
        <taxon>Aphelenchoididae</taxon>
        <taxon>Bursaphelenchus</taxon>
    </lineage>
</organism>
<dbReference type="EMBL" id="CAJFDI010000004">
    <property type="protein sequence ID" value="CAD5225662.1"/>
    <property type="molecule type" value="Genomic_DNA"/>
</dbReference>
<dbReference type="Proteomes" id="UP000659654">
    <property type="component" value="Unassembled WGS sequence"/>
</dbReference>
<feature type="domain" description="HMG box" evidence="2">
    <location>
        <begin position="142"/>
        <end position="208"/>
    </location>
</feature>
<dbReference type="Proteomes" id="UP000095284">
    <property type="component" value="Unplaced"/>
</dbReference>
<sequence length="224" mass="25898">MSVLARASLSKAFLSACSLSSTPSLNFPAVATKEKKPQALPAGFRPPRVISLLVKDVYKAGMSVGESGKIAKERYHSLTASERKEYEKRIEEIAAERRKKFEALPVSEQEKLYADAKERRQKRRALAHRQLLRAYKAETGHPKQPANQYLVYVKKQFDEQKPAQADLKDFMARCAADWRGMSESEKKPYKDEADKSRDKYFEELKVWKSSHTKKEWEEYKLKHK</sequence>
<protein>
    <submittedName>
        <fullName evidence="3">(pine wood nematode) hypothetical protein</fullName>
    </submittedName>
    <submittedName>
        <fullName evidence="7">HMG box domain-containing protein</fullName>
    </submittedName>
</protein>
<keyword evidence="1" id="KW-0238">DNA-binding</keyword>
<evidence type="ECO:0000256" key="1">
    <source>
        <dbReference type="PROSITE-ProRule" id="PRU00267"/>
    </source>
</evidence>
<dbReference type="SMR" id="A0A1I7S255"/>
<dbReference type="GO" id="GO:0005634">
    <property type="term" value="C:nucleus"/>
    <property type="evidence" value="ECO:0007669"/>
    <property type="project" value="UniProtKB-UniRule"/>
</dbReference>
<keyword evidence="6" id="KW-1185">Reference proteome</keyword>
<gene>
    <name evidence="3" type="ORF">BXYJ_LOCUS8657</name>
</gene>
<evidence type="ECO:0000259" key="2">
    <source>
        <dbReference type="PROSITE" id="PS50118"/>
    </source>
</evidence>
<evidence type="ECO:0000313" key="7">
    <source>
        <dbReference type="WBParaSite" id="BXY_0708400.1"/>
    </source>
</evidence>
<reference evidence="4" key="2">
    <citation type="submission" date="2020-08" db="EMBL/GenBank/DDBJ databases">
        <authorList>
            <person name="Kikuchi T."/>
        </authorList>
    </citation>
    <scope>NUCLEOTIDE SEQUENCE</scope>
    <source>
        <strain evidence="3">Ka4C1</strain>
    </source>
</reference>
<dbReference type="Proteomes" id="UP000582659">
    <property type="component" value="Unassembled WGS sequence"/>
</dbReference>
<feature type="DNA-binding region" description="HMG box" evidence="1">
    <location>
        <begin position="142"/>
        <end position="208"/>
    </location>
</feature>
<dbReference type="EMBL" id="CAJFCV020000004">
    <property type="protein sequence ID" value="CAG9114895.1"/>
    <property type="molecule type" value="Genomic_DNA"/>
</dbReference>
<evidence type="ECO:0000313" key="5">
    <source>
        <dbReference type="Proteomes" id="UP000095284"/>
    </source>
</evidence>
<proteinExistence type="predicted"/>
<dbReference type="AlphaFoldDB" id="A0A1I7S255"/>
<accession>A0A1I7S255</accession>